<gene>
    <name evidence="3" type="ORF">ThimaDRAFT_3567</name>
</gene>
<dbReference type="PANTHER" id="PTHR10569:SF2">
    <property type="entry name" value="GLYCOGEN DEBRANCHING ENZYME"/>
    <property type="match status" value="1"/>
</dbReference>
<dbReference type="InterPro" id="IPR008928">
    <property type="entry name" value="6-hairpin_glycosidase_sf"/>
</dbReference>
<dbReference type="FunFam" id="1.50.10.10:FF:000073">
    <property type="entry name" value="Glycogen debranching enzyme, hypothetical (TreX-like)"/>
    <property type="match status" value="1"/>
</dbReference>
<organism evidence="3 4">
    <name type="scientific">Thiocapsa marina 5811</name>
    <dbReference type="NCBI Taxonomy" id="768671"/>
    <lineage>
        <taxon>Bacteria</taxon>
        <taxon>Pseudomonadati</taxon>
        <taxon>Pseudomonadota</taxon>
        <taxon>Gammaproteobacteria</taxon>
        <taxon>Chromatiales</taxon>
        <taxon>Chromatiaceae</taxon>
        <taxon>Thiocapsa</taxon>
    </lineage>
</organism>
<evidence type="ECO:0000259" key="2">
    <source>
        <dbReference type="Pfam" id="PF12439"/>
    </source>
</evidence>
<dbReference type="RefSeq" id="WP_007194439.1">
    <property type="nucleotide sequence ID" value="NZ_AFWV01000012.1"/>
</dbReference>
<dbReference type="InterPro" id="IPR012341">
    <property type="entry name" value="6hp_glycosidase-like_sf"/>
</dbReference>
<feature type="domain" description="Glycogen debranching enzyme bacterial and archaeal type N-terminal" evidence="2">
    <location>
        <begin position="14"/>
        <end position="230"/>
    </location>
</feature>
<dbReference type="GO" id="GO:0004134">
    <property type="term" value="F:4-alpha-glucanotransferase activity"/>
    <property type="evidence" value="ECO:0007669"/>
    <property type="project" value="InterPro"/>
</dbReference>
<sequence length="676" mass="75166">MTKPSAELDRAEHHEWWITNGRGGYAAGTVAGSLTRGYHGLLTATIDPPLGRRLQVAKLDATLIDGERHWPLFTNRWADGCVEPDGHSLIDSFRLDGRMPVWSWACGDLLVEQRIWMPPGEDSVWSVYRLVQGRTDAAPRLRIALLLADRDHHHIGHRGDFDPILTLDGDARLTARCADGHDIHLMAFGARMRIDRAWIERFDLPIERERGLPDRQDLLRVGFAELSLSTTAWRGVSATVAPETETGVAPDPEQAFERFRQQDRALVRTARTHLNQIPDVPAWIEQLILAADSFLIERPIGTASARQPRPAGMSVVAGYPWFGDWGRDTMIALPGLTLATGRPEIARRILETFAGFVDRGMLPNRFPGAGETPVYNTVDAALWSIDAWRAYIEASDDLAALARVFPILESIVAHYREGTRYGIGMDPSDGLIRAGEPGVQLTWMDAKVDDWVVTPRIGKPVEINALWYHGLRVMADFAERLGRDPQPYRRAADRAQTGFTRFLRPDGTGLYDVIDGPDGNDSRIRPNQIFAVSLTHSSLDPPARASVVEVCARHLLCPFGLRSLAQEDPEYRGRYEGDVRHRDAAYHQGTVWAWLLGHYALAEYRVTGDAAAAQARLDPIPDHLRDGGVGTVAEIFDGDPPHRPRGCPAQAWSVACILDAWTRLERIRVGKGSTAT</sequence>
<dbReference type="InterPro" id="IPR024742">
    <property type="entry name" value="Glycogen_debranch_N"/>
</dbReference>
<dbReference type="AlphaFoldDB" id="F9UF64"/>
<dbReference type="GO" id="GO:0005980">
    <property type="term" value="P:glycogen catabolic process"/>
    <property type="evidence" value="ECO:0007669"/>
    <property type="project" value="InterPro"/>
</dbReference>
<name>F9UF64_9GAMM</name>
<dbReference type="PANTHER" id="PTHR10569">
    <property type="entry name" value="GLYCOGEN DEBRANCHING ENZYME"/>
    <property type="match status" value="1"/>
</dbReference>
<dbReference type="eggNOG" id="COG3408">
    <property type="taxonomic scope" value="Bacteria"/>
</dbReference>
<protein>
    <submittedName>
        <fullName evidence="3">Amylo-alpha-16-glucosidase</fullName>
    </submittedName>
</protein>
<dbReference type="Pfam" id="PF06202">
    <property type="entry name" value="GDE_C"/>
    <property type="match status" value="1"/>
</dbReference>
<evidence type="ECO:0000313" key="4">
    <source>
        <dbReference type="Proteomes" id="UP000005459"/>
    </source>
</evidence>
<dbReference type="Gene3D" id="1.50.10.10">
    <property type="match status" value="1"/>
</dbReference>
<dbReference type="InterPro" id="IPR010401">
    <property type="entry name" value="AGL/Gdb1"/>
</dbReference>
<proteinExistence type="predicted"/>
<dbReference type="Proteomes" id="UP000005459">
    <property type="component" value="Unassembled WGS sequence"/>
</dbReference>
<dbReference type="OrthoDB" id="9761875at2"/>
<dbReference type="SUPFAM" id="SSF48208">
    <property type="entry name" value="Six-hairpin glycosidases"/>
    <property type="match status" value="1"/>
</dbReference>
<dbReference type="GO" id="GO:0004135">
    <property type="term" value="F:amylo-alpha-1,6-glucosidase activity"/>
    <property type="evidence" value="ECO:0007669"/>
    <property type="project" value="InterPro"/>
</dbReference>
<feature type="domain" description="Glycogen debranching enzyme C-terminal" evidence="1">
    <location>
        <begin position="292"/>
        <end position="659"/>
    </location>
</feature>
<dbReference type="STRING" id="768671.ThimaDRAFT_3567"/>
<accession>F9UF64</accession>
<dbReference type="PATRIC" id="fig|768671.3.peg.3766"/>
<dbReference type="InterPro" id="IPR032790">
    <property type="entry name" value="GDE_C"/>
</dbReference>
<reference evidence="3 4" key="1">
    <citation type="submission" date="2011-06" db="EMBL/GenBank/DDBJ databases">
        <title>The draft genome of Thiocapsa marina 5811.</title>
        <authorList>
            <consortium name="US DOE Joint Genome Institute (JGI-PGF)"/>
            <person name="Lucas S."/>
            <person name="Han J."/>
            <person name="Cheng J.-F."/>
            <person name="Goodwin L."/>
            <person name="Pitluck S."/>
            <person name="Peters L."/>
            <person name="Land M.L."/>
            <person name="Hauser L."/>
            <person name="Vogl K."/>
            <person name="Liu Z."/>
            <person name="Imhoff J."/>
            <person name="Thiel V."/>
            <person name="Frigaard N.-U."/>
            <person name="Bryant D."/>
            <person name="Woyke T.J."/>
        </authorList>
    </citation>
    <scope>NUCLEOTIDE SEQUENCE [LARGE SCALE GENOMIC DNA]</scope>
    <source>
        <strain evidence="3 4">5811</strain>
    </source>
</reference>
<dbReference type="EMBL" id="AFWV01000012">
    <property type="protein sequence ID" value="EGV17101.1"/>
    <property type="molecule type" value="Genomic_DNA"/>
</dbReference>
<keyword evidence="4" id="KW-1185">Reference proteome</keyword>
<evidence type="ECO:0000259" key="1">
    <source>
        <dbReference type="Pfam" id="PF06202"/>
    </source>
</evidence>
<dbReference type="Pfam" id="PF12439">
    <property type="entry name" value="GDE_N"/>
    <property type="match status" value="1"/>
</dbReference>
<evidence type="ECO:0000313" key="3">
    <source>
        <dbReference type="EMBL" id="EGV17101.1"/>
    </source>
</evidence>